<accession>A0A150G1R2</accession>
<dbReference type="InterPro" id="IPR039904">
    <property type="entry name" value="TRANK1"/>
</dbReference>
<dbReference type="SUPFAM" id="SSF52540">
    <property type="entry name" value="P-loop containing nucleoside triphosphate hydrolases"/>
    <property type="match status" value="1"/>
</dbReference>
<feature type="region of interest" description="Disordered" evidence="6">
    <location>
        <begin position="399"/>
        <end position="440"/>
    </location>
</feature>
<evidence type="ECO:0000313" key="8">
    <source>
        <dbReference type="EMBL" id="KXZ43819.1"/>
    </source>
</evidence>
<feature type="compositionally biased region" description="Acidic residues" evidence="6">
    <location>
        <begin position="2065"/>
        <end position="2074"/>
    </location>
</feature>
<dbReference type="GO" id="GO:0004386">
    <property type="term" value="F:helicase activity"/>
    <property type="evidence" value="ECO:0007669"/>
    <property type="project" value="UniProtKB-UniRule"/>
</dbReference>
<comment type="caution">
    <text evidence="8">The sequence shown here is derived from an EMBL/GenBank/DDBJ whole genome shotgun (WGS) entry which is preliminary data.</text>
</comment>
<dbReference type="Pfam" id="PF00580">
    <property type="entry name" value="UvrD-helicase"/>
    <property type="match status" value="1"/>
</dbReference>
<protein>
    <recommendedName>
        <fullName evidence="7">UvrD-like helicase ATP-binding domain-containing protein</fullName>
    </recommendedName>
</protein>
<dbReference type="PANTHER" id="PTHR21529:SF4">
    <property type="entry name" value="TPR AND ANKYRIN REPEAT-CONTAINING PROTEIN 1"/>
    <property type="match status" value="1"/>
</dbReference>
<keyword evidence="4 5" id="KW-0067">ATP-binding</keyword>
<evidence type="ECO:0000256" key="6">
    <source>
        <dbReference type="SAM" id="MobiDB-lite"/>
    </source>
</evidence>
<evidence type="ECO:0000256" key="1">
    <source>
        <dbReference type="ARBA" id="ARBA00022741"/>
    </source>
</evidence>
<dbReference type="EMBL" id="LSYV01000081">
    <property type="protein sequence ID" value="KXZ43819.1"/>
    <property type="molecule type" value="Genomic_DNA"/>
</dbReference>
<keyword evidence="3 5" id="KW-0347">Helicase</keyword>
<feature type="region of interest" description="Disordered" evidence="6">
    <location>
        <begin position="563"/>
        <end position="585"/>
    </location>
</feature>
<dbReference type="InterPro" id="IPR014016">
    <property type="entry name" value="UvrD-like_ATP-bd"/>
</dbReference>
<sequence length="2307" mass="246468">MFLFCGNTLDCKECRRWTAAPQLNTPANTASSAILPQLLAFAGGRFPARIDPFAAVRKPFREHLHVHLLWGGRLALLWGVRLHYQAAERRWVQALQAGRLRGLSTVWDVLSTRRNGPELHRWLRRIEAELETFTDEHLAALRMRQPPETEKVVMPLQWVGDLPFRRTRESRQLAAAAVPAAAAAATATTTGTAQHMAALPLKGARGGRTEGDVDDGAAASREGVAAALAVADGGGDDVVDGVNDNGSGDGGAGLGLDHTKYYMMDALYARLMCVAPQGFVIERMHEMAAEQQLLVQKTASIILIGRSGTGKTSVILSRMLAVEQALAVMEAGRGEAADGATADPEQQHGGDAIGAGEINETEHNEVARRQLLVTLSPKLAVATSKYLRNSMATFRAGLQRADSGDDGCGTGADPDAESGTASGDDGSADGDGGGNGSGKGLSALFDEDEVAYQFGPLPERLADVPTGACPLVLDLRRFLAMLDASLERPFAAAQRQRTLAAAGRTDAARGKAARGRDAGAAAAGAGLGAAADGGLAEGAVGGAEGHGIADHPEDDLSDDYEADDAAAAAADARREAETEAEAEAAPLMEVDYERFQDSYWQRHNTEHRIRDPALVWREVQTTIKGSLAALASPGGRLAREDYLALAGTRAGAELNEQTRARIYELFRRYEQEKGRRGEYDVADLTWHLHEQLAAGGGFPGAPFRFVYLDEVQDLTPAQIALFKYICPWPEDGLVLAGDTAQTIAKGVSFRFEALKDVFYNVFMSGQERPKVPEVTPLLQNFRTHAQICRLAHFGVLEPLLFFFPDALDKLPPETSEATGDKPLLLLPSCGAIETILSDGAASVAGADDSGDDGVASGSKAGAAVGPSEGDKAASPPSAAAGAGSEVVVLVPSEAAKAEARRRLSGSDVLVLTATESKGLEFKVVLLYNFFSASRLAPNKWRLLYRALAAWGRLPDGAVQPGGSHACPAFDAQAHSGMAPELKALYVAVTRGCTDVIVLESDPEACGPVRELWERMGLVEVRSKVDARVQERLLKKMTAEERRKRAHQMVTQGRYEDAARDFGILGDDEGRAFCEAQLARAAAKKACDHGQADAARQHHARAADLFIQCGKYLSAAKSFERAALWGEAGDVYHGHCQESLEAARCYEKARRWEDAAERLTEVEHPDEGILERAFIACRNAGKFMLGVQAMRRWQQSAARVAARSNPTAASTSAADKQRAAAAAAAAVGRRAAQLSRRLISLGAVHWKGRPYGQEEMMQFVRMMPGEERVWLSRYQLYDVLVQLDIADGRFLAAARTLERKGDADSLERAVDLYSDAGAPQLATELLFRRARAGALWGGKGGDWPPPSAGGATGRYLKEAEALLAECDASGGDTVLSPRLDPLAPRRLEAALLRTLLGSAAKAGGGGGGGQRPLERWEEWRTRLEGREAQAHGPVARMARLCLLRLLSSEAQDRMQQLLIKPGLGHHGRQQVPVKAAPTQAQQQRQQGRPQQGPNATGAADVQAVSSAALELLRLWGPYSRLLLEVLRVLGRLQVVTSSPRDALLLEGVQAYHVVRPASELALVGDVPTAAGRTSAAALIGNLELGCPPSAAWVGLVGQRLRLAPRDGAASGAGGTGGPAGGTQLLKVISAADFAAAAGLYWRAELEARSRVALGTLLDMAAQLEPDYERFKELGGLEIRDAGRSGGWRWGRAQASAACEAGVGATSLDATQLRVQLLVAAAAEARRLAQLAKDQAASAPGRQADKRLVADRTAALMTTMELLFGATAAVPLPAMVQMGSLPAARQAAAEALETYGREMLAAAAASGARDVRPLQDSRAGILWERPAHARLKYEEIARAAILQPLLQEGWLLRVEQEGVVDWQVPWMARPGGLAAWQVLLAAARVADAQRGLVPRGTESSQTHLLSSLAYHGLTALLDYHCGRSLTARPREWDPWVGMRPLTFLALLERYTILALCVTTGGLNGLVLPSSLVLDHMTQPGVADLVTYTMRHSRSVSQADLAALHRLLCRPQQPGLHYQPAGQAHAGGGVLQATPVRRLAFFRLPDWLLNAAGEDLAGDEQGDHGSGDEGEDDDDDVGGGGGNALLEAEAEAAPATEQAADGARSLAVGGAADGPGDDVAAAGLAAATANQLGRRCYTMTRLWLSRARQQLLLPALNPLQRERRAARAAVRSLAGVKLTDATRTYCTRLVDIACPLQVEVADMLRRLERTVQWLLGPGRATDGDEEAQRQLAQSLDLAFEYRERLQAGAAMLDIASRPELHRALDVGWLLQEVVAPLQQLVREMRGEKELVEAITAAGEEQAQEPQEEQE</sequence>
<feature type="compositionally biased region" description="Gly residues" evidence="6">
    <location>
        <begin position="429"/>
        <end position="439"/>
    </location>
</feature>
<gene>
    <name evidence="8" type="ORF">GPECTOR_80g179</name>
</gene>
<feature type="region of interest" description="Disordered" evidence="6">
    <location>
        <begin position="1464"/>
        <end position="1498"/>
    </location>
</feature>
<feature type="binding site" evidence="5">
    <location>
        <begin position="305"/>
        <end position="312"/>
    </location>
    <ligand>
        <name>ATP</name>
        <dbReference type="ChEBI" id="CHEBI:30616"/>
    </ligand>
</feature>
<dbReference type="PROSITE" id="PS51198">
    <property type="entry name" value="UVRD_HELICASE_ATP_BIND"/>
    <property type="match status" value="1"/>
</dbReference>
<dbReference type="InterPro" id="IPR027417">
    <property type="entry name" value="P-loop_NTPase"/>
</dbReference>
<dbReference type="Gene3D" id="3.40.50.300">
    <property type="entry name" value="P-loop containing nucleotide triphosphate hydrolases"/>
    <property type="match status" value="2"/>
</dbReference>
<dbReference type="PANTHER" id="PTHR21529">
    <property type="entry name" value="MAMMARY TURMOR VIRUS RECEPTOR HOMOLOG 1, 2 MTVR1, 2"/>
    <property type="match status" value="1"/>
</dbReference>
<feature type="compositionally biased region" description="Low complexity" evidence="6">
    <location>
        <begin position="1474"/>
        <end position="1492"/>
    </location>
</feature>
<evidence type="ECO:0000256" key="2">
    <source>
        <dbReference type="ARBA" id="ARBA00022801"/>
    </source>
</evidence>
<name>A0A150G1R2_GONPE</name>
<dbReference type="Proteomes" id="UP000075714">
    <property type="component" value="Unassembled WGS sequence"/>
</dbReference>
<feature type="region of interest" description="Disordered" evidence="6">
    <location>
        <begin position="335"/>
        <end position="354"/>
    </location>
</feature>
<dbReference type="OrthoDB" id="3156807at2759"/>
<evidence type="ECO:0000313" key="9">
    <source>
        <dbReference type="Proteomes" id="UP000075714"/>
    </source>
</evidence>
<evidence type="ECO:0000256" key="4">
    <source>
        <dbReference type="ARBA" id="ARBA00022840"/>
    </source>
</evidence>
<keyword evidence="9" id="KW-1185">Reference proteome</keyword>
<dbReference type="GO" id="GO:0016787">
    <property type="term" value="F:hydrolase activity"/>
    <property type="evidence" value="ECO:0007669"/>
    <property type="project" value="UniProtKB-UniRule"/>
</dbReference>
<feature type="domain" description="UvrD-like helicase ATP-binding" evidence="7">
    <location>
        <begin position="284"/>
        <end position="784"/>
    </location>
</feature>
<keyword evidence="1 5" id="KW-0547">Nucleotide-binding</keyword>
<feature type="region of interest" description="Disordered" evidence="6">
    <location>
        <begin position="847"/>
        <end position="879"/>
    </location>
</feature>
<evidence type="ECO:0000256" key="5">
    <source>
        <dbReference type="PROSITE-ProRule" id="PRU00560"/>
    </source>
</evidence>
<dbReference type="GO" id="GO:0005524">
    <property type="term" value="F:ATP binding"/>
    <property type="evidence" value="ECO:0007669"/>
    <property type="project" value="UniProtKB-UniRule"/>
</dbReference>
<feature type="region of interest" description="Disordered" evidence="6">
    <location>
        <begin position="2053"/>
        <end position="2080"/>
    </location>
</feature>
<evidence type="ECO:0000259" key="7">
    <source>
        <dbReference type="PROSITE" id="PS51198"/>
    </source>
</evidence>
<organism evidence="8 9">
    <name type="scientific">Gonium pectorale</name>
    <name type="common">Green alga</name>
    <dbReference type="NCBI Taxonomy" id="33097"/>
    <lineage>
        <taxon>Eukaryota</taxon>
        <taxon>Viridiplantae</taxon>
        <taxon>Chlorophyta</taxon>
        <taxon>core chlorophytes</taxon>
        <taxon>Chlorophyceae</taxon>
        <taxon>CS clade</taxon>
        <taxon>Chlamydomonadales</taxon>
        <taxon>Volvocaceae</taxon>
        <taxon>Gonium</taxon>
    </lineage>
</organism>
<proteinExistence type="predicted"/>
<reference evidence="9" key="1">
    <citation type="journal article" date="2016" name="Nat. Commun.">
        <title>The Gonium pectorale genome demonstrates co-option of cell cycle regulation during the evolution of multicellularity.</title>
        <authorList>
            <person name="Hanschen E.R."/>
            <person name="Marriage T.N."/>
            <person name="Ferris P.J."/>
            <person name="Hamaji T."/>
            <person name="Toyoda A."/>
            <person name="Fujiyama A."/>
            <person name="Neme R."/>
            <person name="Noguchi H."/>
            <person name="Minakuchi Y."/>
            <person name="Suzuki M."/>
            <person name="Kawai-Toyooka H."/>
            <person name="Smith D.R."/>
            <person name="Sparks H."/>
            <person name="Anderson J."/>
            <person name="Bakaric R."/>
            <person name="Luria V."/>
            <person name="Karger A."/>
            <person name="Kirschner M.W."/>
            <person name="Durand P.M."/>
            <person name="Michod R.E."/>
            <person name="Nozaki H."/>
            <person name="Olson B.J."/>
        </authorList>
    </citation>
    <scope>NUCLEOTIDE SEQUENCE [LARGE SCALE GENOMIC DNA]</scope>
    <source>
        <strain evidence="9">NIES-2863</strain>
    </source>
</reference>
<feature type="compositionally biased region" description="Low complexity" evidence="6">
    <location>
        <begin position="847"/>
        <end position="865"/>
    </location>
</feature>
<keyword evidence="2 5" id="KW-0378">Hydrolase</keyword>
<dbReference type="STRING" id="33097.A0A150G1R2"/>
<evidence type="ECO:0000256" key="3">
    <source>
        <dbReference type="ARBA" id="ARBA00022806"/>
    </source>
</evidence>